<feature type="transmembrane region" description="Helical" evidence="1">
    <location>
        <begin position="226"/>
        <end position="245"/>
    </location>
</feature>
<dbReference type="OrthoDB" id="5189031at2"/>
<feature type="transmembrane region" description="Helical" evidence="1">
    <location>
        <begin position="106"/>
        <end position="123"/>
    </location>
</feature>
<dbReference type="AlphaFoldDB" id="A0A1H9DTR8"/>
<dbReference type="EMBL" id="FOFB01000006">
    <property type="protein sequence ID" value="SEQ16128.1"/>
    <property type="molecule type" value="Genomic_DNA"/>
</dbReference>
<keyword evidence="1" id="KW-0812">Transmembrane</keyword>
<name>A0A1H9DTR8_9BACT</name>
<dbReference type="RefSeq" id="WP_090166753.1">
    <property type="nucleotide sequence ID" value="NZ_FOFB01000006.1"/>
</dbReference>
<dbReference type="STRING" id="478744.SAMN05444359_106106"/>
<evidence type="ECO:0000313" key="3">
    <source>
        <dbReference type="Proteomes" id="UP000199021"/>
    </source>
</evidence>
<keyword evidence="3" id="KW-1185">Reference proteome</keyword>
<feature type="transmembrane region" description="Helical" evidence="1">
    <location>
        <begin position="83"/>
        <end position="100"/>
    </location>
</feature>
<dbReference type="InParanoid" id="A0A1H9DTR8"/>
<protein>
    <recommendedName>
        <fullName evidence="4">TspO and MBR related proteins</fullName>
    </recommendedName>
</protein>
<dbReference type="PANTHER" id="PTHR33802">
    <property type="entry name" value="SI:CH211-161H7.5-RELATED"/>
    <property type="match status" value="1"/>
</dbReference>
<evidence type="ECO:0008006" key="4">
    <source>
        <dbReference type="Google" id="ProtNLM"/>
    </source>
</evidence>
<reference evidence="3" key="1">
    <citation type="submission" date="2016-10" db="EMBL/GenBank/DDBJ databases">
        <authorList>
            <person name="Varghese N."/>
            <person name="Submissions S."/>
        </authorList>
    </citation>
    <scope>NUCLEOTIDE SEQUENCE [LARGE SCALE GENOMIC DNA]</scope>
    <source>
        <strain evidence="3">DSM 24740</strain>
    </source>
</reference>
<dbReference type="InterPro" id="IPR038330">
    <property type="entry name" value="TspO/MBR-related_sf"/>
</dbReference>
<feature type="transmembrane region" description="Helical" evidence="1">
    <location>
        <begin position="170"/>
        <end position="191"/>
    </location>
</feature>
<gene>
    <name evidence="2" type="ORF">SAMN05444359_106106</name>
</gene>
<dbReference type="Gene3D" id="1.20.1260.100">
    <property type="entry name" value="TspO/MBR protein"/>
    <property type="match status" value="1"/>
</dbReference>
<dbReference type="PANTHER" id="PTHR33802:SF1">
    <property type="entry name" value="XK-RELATED PROTEIN"/>
    <property type="match status" value="1"/>
</dbReference>
<keyword evidence="1" id="KW-0472">Membrane</keyword>
<keyword evidence="1" id="KW-1133">Transmembrane helix</keyword>
<sequence length="254" mass="28747">MSHRNSRYLALGAMILMLVLYGLTSAEMMGPNPVGSTSNDTAPMIVPAPYAFAIWGPIYLGLIIFPVYQLLKKRDNHDNWIAIRKWYAANVVANGVWLAFASYDWQWLTVGVITFMLVSLFRINQLLREIDASGVERSYWLERLVFSLYFAWVTLATVLNVSSALHFYDWAGFGISEVTWTVIMIIIAALIAGFTSRQFRDSAYASVVVWAFIALARKHWETTPTLAYLAVAVVIVFAGMMVWNWPGMRRELVG</sequence>
<feature type="transmembrane region" description="Helical" evidence="1">
    <location>
        <begin position="144"/>
        <end position="164"/>
    </location>
</feature>
<proteinExistence type="predicted"/>
<evidence type="ECO:0000313" key="2">
    <source>
        <dbReference type="EMBL" id="SEQ16128.1"/>
    </source>
</evidence>
<accession>A0A1H9DTR8</accession>
<dbReference type="Proteomes" id="UP000199021">
    <property type="component" value="Unassembled WGS sequence"/>
</dbReference>
<feature type="transmembrane region" description="Helical" evidence="1">
    <location>
        <begin position="50"/>
        <end position="71"/>
    </location>
</feature>
<organism evidence="2 3">
    <name type="scientific">Neolewinella agarilytica</name>
    <dbReference type="NCBI Taxonomy" id="478744"/>
    <lineage>
        <taxon>Bacteria</taxon>
        <taxon>Pseudomonadati</taxon>
        <taxon>Bacteroidota</taxon>
        <taxon>Saprospiria</taxon>
        <taxon>Saprospirales</taxon>
        <taxon>Lewinellaceae</taxon>
        <taxon>Neolewinella</taxon>
    </lineage>
</organism>
<evidence type="ECO:0000256" key="1">
    <source>
        <dbReference type="SAM" id="Phobius"/>
    </source>
</evidence>